<dbReference type="InterPro" id="IPR000835">
    <property type="entry name" value="HTH_MarR-typ"/>
</dbReference>
<dbReference type="SUPFAM" id="SSF46785">
    <property type="entry name" value="Winged helix' DNA-binding domain"/>
    <property type="match status" value="1"/>
</dbReference>
<gene>
    <name evidence="2" type="ORF">BC739_005282</name>
</gene>
<keyword evidence="3" id="KW-1185">Reference proteome</keyword>
<organism evidence="2 3">
    <name type="scientific">Kutzneria viridogrisea</name>
    <dbReference type="NCBI Taxonomy" id="47990"/>
    <lineage>
        <taxon>Bacteria</taxon>
        <taxon>Bacillati</taxon>
        <taxon>Actinomycetota</taxon>
        <taxon>Actinomycetes</taxon>
        <taxon>Pseudonocardiales</taxon>
        <taxon>Pseudonocardiaceae</taxon>
        <taxon>Kutzneria</taxon>
    </lineage>
</organism>
<name>A0ABR6BMX9_9PSEU</name>
<evidence type="ECO:0000259" key="1">
    <source>
        <dbReference type="PROSITE" id="PS50995"/>
    </source>
</evidence>
<dbReference type="PANTHER" id="PTHR33164:SF103">
    <property type="entry name" value="REGULATORY PROTEIN MARR"/>
    <property type="match status" value="1"/>
</dbReference>
<proteinExistence type="predicted"/>
<evidence type="ECO:0000313" key="2">
    <source>
        <dbReference type="EMBL" id="MBA8928065.1"/>
    </source>
</evidence>
<dbReference type="Pfam" id="PF12802">
    <property type="entry name" value="MarR_2"/>
    <property type="match status" value="1"/>
</dbReference>
<dbReference type="Proteomes" id="UP000517916">
    <property type="component" value="Unassembled WGS sequence"/>
</dbReference>
<dbReference type="PANTHER" id="PTHR33164">
    <property type="entry name" value="TRANSCRIPTIONAL REGULATOR, MARR FAMILY"/>
    <property type="match status" value="1"/>
</dbReference>
<dbReference type="RefSeq" id="WP_182838705.1">
    <property type="nucleotide sequence ID" value="NZ_BAAABQ010000030.1"/>
</dbReference>
<dbReference type="SMART" id="SM00347">
    <property type="entry name" value="HTH_MARR"/>
    <property type="match status" value="1"/>
</dbReference>
<dbReference type="PROSITE" id="PS50995">
    <property type="entry name" value="HTH_MARR_2"/>
    <property type="match status" value="1"/>
</dbReference>
<dbReference type="GO" id="GO:0003677">
    <property type="term" value="F:DNA binding"/>
    <property type="evidence" value="ECO:0007669"/>
    <property type="project" value="UniProtKB-KW"/>
</dbReference>
<evidence type="ECO:0000313" key="3">
    <source>
        <dbReference type="Proteomes" id="UP000517916"/>
    </source>
</evidence>
<comment type="caution">
    <text evidence="2">The sequence shown here is derived from an EMBL/GenBank/DDBJ whole genome shotgun (WGS) entry which is preliminary data.</text>
</comment>
<dbReference type="EMBL" id="JACJID010000004">
    <property type="protein sequence ID" value="MBA8928065.1"/>
    <property type="molecule type" value="Genomic_DNA"/>
</dbReference>
<reference evidence="2 3" key="1">
    <citation type="submission" date="2020-08" db="EMBL/GenBank/DDBJ databases">
        <title>Genomic Encyclopedia of Archaeal and Bacterial Type Strains, Phase II (KMG-II): from individual species to whole genera.</title>
        <authorList>
            <person name="Goeker M."/>
        </authorList>
    </citation>
    <scope>NUCLEOTIDE SEQUENCE [LARGE SCALE GENOMIC DNA]</scope>
    <source>
        <strain evidence="2 3">DSM 43850</strain>
    </source>
</reference>
<dbReference type="InterPro" id="IPR036390">
    <property type="entry name" value="WH_DNA-bd_sf"/>
</dbReference>
<dbReference type="InterPro" id="IPR036388">
    <property type="entry name" value="WH-like_DNA-bd_sf"/>
</dbReference>
<keyword evidence="2" id="KW-0238">DNA-binding</keyword>
<sequence>MEPTLQDVGLAVKRVQNRHHRTLDTRLTELGVSLAQWDALRHLAANPEASLHALAQLTFQTDQSFGALAGRMVERGLIERVPGPGRALRHRLTERGTQLLRAGDQVVDAVLAESFAPLSKTELATLHGLLMRVLPAATG</sequence>
<dbReference type="Gene3D" id="1.10.10.10">
    <property type="entry name" value="Winged helix-like DNA-binding domain superfamily/Winged helix DNA-binding domain"/>
    <property type="match status" value="1"/>
</dbReference>
<accession>A0ABR6BMX9</accession>
<feature type="domain" description="HTH marR-type" evidence="1">
    <location>
        <begin position="1"/>
        <end position="135"/>
    </location>
</feature>
<dbReference type="InterPro" id="IPR039422">
    <property type="entry name" value="MarR/SlyA-like"/>
</dbReference>
<protein>
    <submittedName>
        <fullName evidence="2">DNA-binding MarR family transcriptional regulator</fullName>
    </submittedName>
</protein>